<keyword evidence="2" id="KW-1185">Reference proteome</keyword>
<reference evidence="1 2" key="1">
    <citation type="submission" date="2023-07" db="EMBL/GenBank/DDBJ databases">
        <title>Genomic Encyclopedia of Type Strains, Phase IV (KMG-IV): sequencing the most valuable type-strain genomes for metagenomic binning, comparative biology and taxonomic classification.</title>
        <authorList>
            <person name="Goeker M."/>
        </authorList>
    </citation>
    <scope>NUCLEOTIDE SEQUENCE [LARGE SCALE GENOMIC DNA]</scope>
    <source>
        <strain evidence="1 2">DSM 16980</strain>
    </source>
</reference>
<accession>A0ABT9Y8Q7</accession>
<dbReference type="Proteomes" id="UP001239167">
    <property type="component" value="Unassembled WGS sequence"/>
</dbReference>
<dbReference type="RefSeq" id="WP_307224328.1">
    <property type="nucleotide sequence ID" value="NZ_CP116940.1"/>
</dbReference>
<proteinExistence type="predicted"/>
<comment type="caution">
    <text evidence="1">The sequence shown here is derived from an EMBL/GenBank/DDBJ whole genome shotgun (WGS) entry which is preliminary data.</text>
</comment>
<protein>
    <submittedName>
        <fullName evidence="1">Uncharacterized protein</fullName>
    </submittedName>
</protein>
<evidence type="ECO:0000313" key="1">
    <source>
        <dbReference type="EMBL" id="MDQ0204129.1"/>
    </source>
</evidence>
<dbReference type="EMBL" id="JAUSUE010000012">
    <property type="protein sequence ID" value="MDQ0204129.1"/>
    <property type="molecule type" value="Genomic_DNA"/>
</dbReference>
<gene>
    <name evidence="1" type="ORF">J2S01_001851</name>
</gene>
<evidence type="ECO:0000313" key="2">
    <source>
        <dbReference type="Proteomes" id="UP001239167"/>
    </source>
</evidence>
<sequence>MEIRPKLYPYPVLSYYSDDYVDSSFDTVITPVRDGYNIRIDFLAEVNNAGISDLLVSGKAKIVYHLECAQTGYRVAVSTSKYELSHVIVNKMISGRLQVCPFIVAEMEIAEYVNPNFHEDYRGFKFTIEEGCVMAVGKQVNINVDKEISDLSDTPSVFSIIKNDDELVLGMVVDLDYKKIVIKLPEREFFNFKSLKGQALIQSVLNSLVVIPALTYVLEEVSKREPSERYEYSSYAWYRTIKKSLANKFSCDIDSEKFTDRNMLETAQKLINVPLSDALQTLSSGYGNTGEEEDE</sequence>
<organism evidence="1 2">
    <name type="scientific">Pectinatus haikarae</name>
    <dbReference type="NCBI Taxonomy" id="349096"/>
    <lineage>
        <taxon>Bacteria</taxon>
        <taxon>Bacillati</taxon>
        <taxon>Bacillota</taxon>
        <taxon>Negativicutes</taxon>
        <taxon>Selenomonadales</taxon>
        <taxon>Selenomonadaceae</taxon>
        <taxon>Pectinatus</taxon>
    </lineage>
</organism>
<name>A0ABT9Y8Q7_9FIRM</name>